<evidence type="ECO:0000313" key="1">
    <source>
        <dbReference type="EMBL" id="SCM71013.1"/>
    </source>
</evidence>
<dbReference type="EMBL" id="FMJC01000001">
    <property type="protein sequence ID" value="SCM71013.1"/>
    <property type="molecule type" value="Genomic_DNA"/>
</dbReference>
<sequence>MLRCLFMPKFSATIDVEAFGMHAAAQGMRPRRSNAARTN</sequence>
<organism evidence="1">
    <name type="scientific">uncultured Desulfovibrio sp</name>
    <dbReference type="NCBI Taxonomy" id="167968"/>
    <lineage>
        <taxon>Bacteria</taxon>
        <taxon>Pseudomonadati</taxon>
        <taxon>Thermodesulfobacteriota</taxon>
        <taxon>Desulfovibrionia</taxon>
        <taxon>Desulfovibrionales</taxon>
        <taxon>Desulfovibrionaceae</taxon>
        <taxon>Desulfovibrio</taxon>
        <taxon>environmental samples</taxon>
    </lineage>
</organism>
<protein>
    <submittedName>
        <fullName evidence="1">Uncharacterized protein</fullName>
    </submittedName>
</protein>
<proteinExistence type="predicted"/>
<accession>A0A212L0E2</accession>
<name>A0A212L0E2_9BACT</name>
<dbReference type="AlphaFoldDB" id="A0A212L0E2"/>
<gene>
    <name evidence="1" type="ORF">KL86DES1_10790</name>
</gene>
<reference evidence="1" key="1">
    <citation type="submission" date="2016-08" db="EMBL/GenBank/DDBJ databases">
        <authorList>
            <person name="Seilhamer J.J."/>
        </authorList>
    </citation>
    <scope>NUCLEOTIDE SEQUENCE</scope>
    <source>
        <strain evidence="1">86-1</strain>
    </source>
</reference>